<accession>A0A552V9N3</accession>
<gene>
    <name evidence="2" type="ORF">FMM05_00595</name>
</gene>
<comment type="caution">
    <text evidence="2">The sequence shown here is derived from an EMBL/GenBank/DDBJ whole genome shotgun (WGS) entry which is preliminary data.</text>
</comment>
<keyword evidence="1" id="KW-1133">Transmembrane helix</keyword>
<keyword evidence="1" id="KW-0472">Membrane</keyword>
<feature type="transmembrane region" description="Helical" evidence="1">
    <location>
        <begin position="126"/>
        <end position="144"/>
    </location>
</feature>
<dbReference type="Proteomes" id="UP000320643">
    <property type="component" value="Unassembled WGS sequence"/>
</dbReference>
<organism evidence="2 3">
    <name type="scientific">Flavobacterium zepuense</name>
    <dbReference type="NCBI Taxonomy" id="2593302"/>
    <lineage>
        <taxon>Bacteria</taxon>
        <taxon>Pseudomonadati</taxon>
        <taxon>Bacteroidota</taxon>
        <taxon>Flavobacteriia</taxon>
        <taxon>Flavobacteriales</taxon>
        <taxon>Flavobacteriaceae</taxon>
        <taxon>Flavobacterium</taxon>
    </lineage>
</organism>
<keyword evidence="3" id="KW-1185">Reference proteome</keyword>
<keyword evidence="1" id="KW-0812">Transmembrane</keyword>
<reference evidence="2 3" key="1">
    <citation type="submission" date="2019-07" db="EMBL/GenBank/DDBJ databases">
        <title>Flavobacterium sp. nov., isolated from glacier ice.</title>
        <authorList>
            <person name="Liu Q."/>
            <person name="Xin Y.-H."/>
        </authorList>
    </citation>
    <scope>NUCLEOTIDE SEQUENCE [LARGE SCALE GENOMIC DNA]</scope>
    <source>
        <strain evidence="2 3">ZT4R6</strain>
    </source>
</reference>
<dbReference type="RefSeq" id="WP_143371401.1">
    <property type="nucleotide sequence ID" value="NZ_VJVZ01000001.1"/>
</dbReference>
<evidence type="ECO:0000313" key="3">
    <source>
        <dbReference type="Proteomes" id="UP000320643"/>
    </source>
</evidence>
<dbReference type="EMBL" id="VJVZ01000001">
    <property type="protein sequence ID" value="TRW27175.1"/>
    <property type="molecule type" value="Genomic_DNA"/>
</dbReference>
<proteinExistence type="predicted"/>
<dbReference type="AlphaFoldDB" id="A0A552V9N3"/>
<evidence type="ECO:0000256" key="1">
    <source>
        <dbReference type="SAM" id="Phobius"/>
    </source>
</evidence>
<sequence length="148" mass="15660">MSKIKNLLAGLGGAIVLNIIHESLKKKGPDMPRVDLVGEEALQKSLNYLGTSIDDDATLYKVTLAGDVISNALYYSLIGGGSYKHIWTWAVFYGLSGGIGAVTLPEPAGLDPEPVNKAQKTKVLTVAYYLAGALVTGAILKAVVKKDE</sequence>
<evidence type="ECO:0000313" key="2">
    <source>
        <dbReference type="EMBL" id="TRW27175.1"/>
    </source>
</evidence>
<dbReference type="OrthoDB" id="677977at2"/>
<protein>
    <submittedName>
        <fullName evidence="2">Uncharacterized protein</fullName>
    </submittedName>
</protein>
<feature type="transmembrane region" description="Helical" evidence="1">
    <location>
        <begin position="86"/>
        <end position="105"/>
    </location>
</feature>
<name>A0A552V9N3_9FLAO</name>